<name>A0A9X0B924_9EURO</name>
<evidence type="ECO:0000313" key="2">
    <source>
        <dbReference type="Proteomes" id="UP001147747"/>
    </source>
</evidence>
<organism evidence="1 2">
    <name type="scientific">Penicillium cosmopolitanum</name>
    <dbReference type="NCBI Taxonomy" id="1131564"/>
    <lineage>
        <taxon>Eukaryota</taxon>
        <taxon>Fungi</taxon>
        <taxon>Dikarya</taxon>
        <taxon>Ascomycota</taxon>
        <taxon>Pezizomycotina</taxon>
        <taxon>Eurotiomycetes</taxon>
        <taxon>Eurotiomycetidae</taxon>
        <taxon>Eurotiales</taxon>
        <taxon>Aspergillaceae</taxon>
        <taxon>Penicillium</taxon>
    </lineage>
</organism>
<reference evidence="1" key="1">
    <citation type="submission" date="2022-12" db="EMBL/GenBank/DDBJ databases">
        <authorList>
            <person name="Petersen C."/>
        </authorList>
    </citation>
    <scope>NUCLEOTIDE SEQUENCE</scope>
    <source>
        <strain evidence="1">IBT 29677</strain>
    </source>
</reference>
<reference evidence="1" key="2">
    <citation type="journal article" date="2023" name="IMA Fungus">
        <title>Comparative genomic study of the Penicillium genus elucidates a diverse pangenome and 15 lateral gene transfer events.</title>
        <authorList>
            <person name="Petersen C."/>
            <person name="Sorensen T."/>
            <person name="Nielsen M.R."/>
            <person name="Sondergaard T.E."/>
            <person name="Sorensen J.L."/>
            <person name="Fitzpatrick D.A."/>
            <person name="Frisvad J.C."/>
            <person name="Nielsen K.L."/>
        </authorList>
    </citation>
    <scope>NUCLEOTIDE SEQUENCE</scope>
    <source>
        <strain evidence="1">IBT 29677</strain>
    </source>
</reference>
<dbReference type="Proteomes" id="UP001147747">
    <property type="component" value="Unassembled WGS sequence"/>
</dbReference>
<dbReference type="RefSeq" id="XP_056488352.1">
    <property type="nucleotide sequence ID" value="XM_056632801.1"/>
</dbReference>
<comment type="caution">
    <text evidence="1">The sequence shown here is derived from an EMBL/GenBank/DDBJ whole genome shotgun (WGS) entry which is preliminary data.</text>
</comment>
<proteinExistence type="predicted"/>
<accession>A0A9X0B924</accession>
<gene>
    <name evidence="1" type="ORF">N7509_008164</name>
</gene>
<evidence type="ECO:0000313" key="1">
    <source>
        <dbReference type="EMBL" id="KAJ5392674.1"/>
    </source>
</evidence>
<dbReference type="AlphaFoldDB" id="A0A9X0B924"/>
<keyword evidence="2" id="KW-1185">Reference proteome</keyword>
<dbReference type="EMBL" id="JAPZBU010000008">
    <property type="protein sequence ID" value="KAJ5392674.1"/>
    <property type="molecule type" value="Genomic_DNA"/>
</dbReference>
<dbReference type="GeneID" id="81371781"/>
<protein>
    <submittedName>
        <fullName evidence="1">Uncharacterized protein</fullName>
    </submittedName>
</protein>
<sequence length="69" mass="7635">MADVSAELLRQNEWCEGAKVKHPGWLTRPGIWAECLVLNEFTSPAVLSSVESYEGSKSTRRRASVARDG</sequence>